<feature type="domain" description="Protein translocase subunit SecDF P1" evidence="11">
    <location>
        <begin position="84"/>
        <end position="144"/>
    </location>
</feature>
<dbReference type="Gene3D" id="1.20.1640.10">
    <property type="entry name" value="Multidrug efflux transporter AcrB transmembrane domain"/>
    <property type="match status" value="1"/>
</dbReference>
<comment type="caution">
    <text evidence="9">Lacks conserved residue(s) required for the propagation of feature annotation.</text>
</comment>
<keyword evidence="5 9" id="KW-0653">Protein transport</keyword>
<accession>A0A1G2KSE4</accession>
<comment type="function">
    <text evidence="9">Part of the Sec protein translocase complex. Interacts with the SecYEG preprotein conducting channel. SecDF uses the proton motive force (PMF) to complete protein translocation after the ATP-dependent function of SecA.</text>
</comment>
<dbReference type="GO" id="GO:0043952">
    <property type="term" value="P:protein transport by the Sec complex"/>
    <property type="evidence" value="ECO:0007669"/>
    <property type="project" value="UniProtKB-UniRule"/>
</dbReference>
<evidence type="ECO:0000256" key="3">
    <source>
        <dbReference type="ARBA" id="ARBA00022475"/>
    </source>
</evidence>
<comment type="caution">
    <text evidence="13">The sequence shown here is derived from an EMBL/GenBank/DDBJ whole genome shotgun (WGS) entry which is preliminary data.</text>
</comment>
<keyword evidence="8 9" id="KW-0472">Membrane</keyword>
<reference evidence="13 14" key="1">
    <citation type="journal article" date="2016" name="Nat. Commun.">
        <title>Thousands of microbial genomes shed light on interconnected biogeochemical processes in an aquifer system.</title>
        <authorList>
            <person name="Anantharaman K."/>
            <person name="Brown C.T."/>
            <person name="Hug L.A."/>
            <person name="Sharon I."/>
            <person name="Castelle C.J."/>
            <person name="Probst A.J."/>
            <person name="Thomas B.C."/>
            <person name="Singh A."/>
            <person name="Wilkins M.J."/>
            <person name="Karaoz U."/>
            <person name="Brodie E.L."/>
            <person name="Williams K.H."/>
            <person name="Hubbard S.S."/>
            <person name="Banfield J.F."/>
        </authorList>
    </citation>
    <scope>NUCLEOTIDE SEQUENCE [LARGE SCALE GENOMIC DNA]</scope>
</reference>
<keyword evidence="3 9" id="KW-1003">Cell membrane</keyword>
<evidence type="ECO:0000256" key="1">
    <source>
        <dbReference type="ARBA" id="ARBA00004651"/>
    </source>
</evidence>
<dbReference type="GO" id="GO:0065002">
    <property type="term" value="P:intracellular protein transmembrane transport"/>
    <property type="evidence" value="ECO:0007669"/>
    <property type="project" value="UniProtKB-UniRule"/>
</dbReference>
<dbReference type="InterPro" id="IPR005791">
    <property type="entry name" value="SecD"/>
</dbReference>
<comment type="subcellular location">
    <subcellularLocation>
        <location evidence="1 9">Cell membrane</location>
        <topology evidence="1 9">Multi-pass membrane protein</topology>
    </subcellularLocation>
</comment>
<dbReference type="SUPFAM" id="SSF82866">
    <property type="entry name" value="Multidrug efflux transporter AcrB transmembrane domain"/>
    <property type="match status" value="1"/>
</dbReference>
<name>A0A1G2KSE4_9BACT</name>
<dbReference type="InterPro" id="IPR048634">
    <property type="entry name" value="SecD_SecF_C"/>
</dbReference>
<comment type="similarity">
    <text evidence="9">Belongs to the SecD/SecF family. SecD subfamily.</text>
</comment>
<evidence type="ECO:0000256" key="8">
    <source>
        <dbReference type="ARBA" id="ARBA00023136"/>
    </source>
</evidence>
<evidence type="ECO:0000256" key="2">
    <source>
        <dbReference type="ARBA" id="ARBA00022448"/>
    </source>
</evidence>
<feature type="transmembrane region" description="Helical" evidence="9">
    <location>
        <begin position="412"/>
        <end position="439"/>
    </location>
</feature>
<evidence type="ECO:0000256" key="9">
    <source>
        <dbReference type="HAMAP-Rule" id="MF_01463"/>
    </source>
</evidence>
<sequence>MQRKTARLAAVGIIVLGAVAGIFDAPMYADRVLARIGVGESGFRFERLFAGFPYRLGLDIQGGTHLVYHADVSVLAESDKAGSMEALRDVIERRVNLFGVAEPLVEVERSGGDWRLVAELAGVRDVGAAIRLIGETPYLEFREERSVAERDAIMAAQKQGERMLEDPNFVPTELTGRFITRADVDFDQTTFQPLVNLKLTGEGATLFAELTKQNIGKQIAIYLDGVAISAPVVREEITGGSAQISGNFTPQSARELAGRLNAGALPVPIKLIAQQSIEASLGRESLARSLYAGAIGFLAVVVFMLLWYRLPGLIAVAALVVYAGIVLAIFKLIPVTLTLAGIAGFVLSVGMAVDANILIFERMKEELARGLALEDAIREGFRRAWTSIRDSNVSSLLTAGILYWLGTSMVQGFALTLGVGILVSMFSAISVTRTLLVAISTPALARMRGLFLSGFSKWEVGRRNYE</sequence>
<evidence type="ECO:0000259" key="11">
    <source>
        <dbReference type="Pfam" id="PF21760"/>
    </source>
</evidence>
<dbReference type="PANTHER" id="PTHR30081">
    <property type="entry name" value="PROTEIN-EXPORT MEMBRANE PROTEIN SEC"/>
    <property type="match status" value="1"/>
</dbReference>
<dbReference type="PANTHER" id="PTHR30081:SF1">
    <property type="entry name" value="PROTEIN TRANSLOCASE SUBUNIT SECD"/>
    <property type="match status" value="1"/>
</dbReference>
<dbReference type="Gene3D" id="3.30.70.3400">
    <property type="match status" value="1"/>
</dbReference>
<dbReference type="Pfam" id="PF02355">
    <property type="entry name" value="SecD_SecF_C"/>
    <property type="match status" value="1"/>
</dbReference>
<evidence type="ECO:0000256" key="6">
    <source>
        <dbReference type="ARBA" id="ARBA00022989"/>
    </source>
</evidence>
<evidence type="ECO:0000256" key="5">
    <source>
        <dbReference type="ARBA" id="ARBA00022927"/>
    </source>
</evidence>
<dbReference type="FunFam" id="1.20.1640.10:FF:000004">
    <property type="entry name" value="Protein translocase subunit SecD"/>
    <property type="match status" value="1"/>
</dbReference>
<gene>
    <name evidence="9" type="primary">secD</name>
    <name evidence="13" type="ORF">A3J58_01925</name>
</gene>
<dbReference type="Gene3D" id="3.30.1360.200">
    <property type="match status" value="1"/>
</dbReference>
<feature type="domain" description="Protein export membrane protein SecD/SecF C-terminal" evidence="10">
    <location>
        <begin position="270"/>
        <end position="439"/>
    </location>
</feature>
<dbReference type="InterPro" id="IPR055344">
    <property type="entry name" value="SecD_SecF_C_bact"/>
</dbReference>
<evidence type="ECO:0000313" key="13">
    <source>
        <dbReference type="EMBL" id="OHA02355.1"/>
    </source>
</evidence>
<feature type="transmembrane region" description="Helical" evidence="9">
    <location>
        <begin position="339"/>
        <end position="360"/>
    </location>
</feature>
<feature type="domain" description="SecDF P1 head subdomain" evidence="12">
    <location>
        <begin position="172"/>
        <end position="267"/>
    </location>
</feature>
<dbReference type="NCBIfam" id="TIGR00916">
    <property type="entry name" value="2A0604s01"/>
    <property type="match status" value="1"/>
</dbReference>
<dbReference type="AlphaFoldDB" id="A0A1G2KSE4"/>
<evidence type="ECO:0000313" key="14">
    <source>
        <dbReference type="Proteomes" id="UP000178510"/>
    </source>
</evidence>
<proteinExistence type="inferred from homology"/>
<dbReference type="InterPro" id="IPR054384">
    <property type="entry name" value="SecDF_P1_head"/>
</dbReference>
<keyword evidence="2 9" id="KW-0813">Transport</keyword>
<organism evidence="13 14">
    <name type="scientific">Candidatus Sungbacteria bacterium RIFCSPHIGHO2_02_FULL_52_23</name>
    <dbReference type="NCBI Taxonomy" id="1802274"/>
    <lineage>
        <taxon>Bacteria</taxon>
        <taxon>Candidatus Sungiibacteriota</taxon>
    </lineage>
</organism>
<dbReference type="HAMAP" id="MF_01463_B">
    <property type="entry name" value="SecD_B"/>
    <property type="match status" value="1"/>
</dbReference>
<keyword evidence="4 9" id="KW-0812">Transmembrane</keyword>
<evidence type="ECO:0000259" key="10">
    <source>
        <dbReference type="Pfam" id="PF02355"/>
    </source>
</evidence>
<dbReference type="GO" id="GO:0005886">
    <property type="term" value="C:plasma membrane"/>
    <property type="evidence" value="ECO:0007669"/>
    <property type="project" value="UniProtKB-SubCell"/>
</dbReference>
<dbReference type="NCBIfam" id="TIGR01129">
    <property type="entry name" value="secD"/>
    <property type="match status" value="1"/>
</dbReference>
<evidence type="ECO:0000259" key="12">
    <source>
        <dbReference type="Pfam" id="PF22599"/>
    </source>
</evidence>
<dbReference type="EMBL" id="MHQM01000050">
    <property type="protein sequence ID" value="OHA02355.1"/>
    <property type="molecule type" value="Genomic_DNA"/>
</dbReference>
<dbReference type="InterPro" id="IPR022813">
    <property type="entry name" value="SecD/SecF_arch_bac"/>
</dbReference>
<keyword evidence="7 9" id="KW-0811">Translocation</keyword>
<dbReference type="Pfam" id="PF22599">
    <property type="entry name" value="SecDF_P1_head"/>
    <property type="match status" value="1"/>
</dbReference>
<keyword evidence="6 9" id="KW-1133">Transmembrane helix</keyword>
<evidence type="ECO:0000256" key="7">
    <source>
        <dbReference type="ARBA" id="ARBA00023010"/>
    </source>
</evidence>
<feature type="transmembrane region" description="Helical" evidence="9">
    <location>
        <begin position="388"/>
        <end position="406"/>
    </location>
</feature>
<dbReference type="Pfam" id="PF21760">
    <property type="entry name" value="SecD_1st"/>
    <property type="match status" value="1"/>
</dbReference>
<dbReference type="STRING" id="1802274.A3J58_01925"/>
<evidence type="ECO:0000256" key="4">
    <source>
        <dbReference type="ARBA" id="ARBA00022692"/>
    </source>
</evidence>
<protein>
    <recommendedName>
        <fullName evidence="9">Protein translocase subunit SecD</fullName>
    </recommendedName>
</protein>
<dbReference type="InterPro" id="IPR048631">
    <property type="entry name" value="SecD_1st"/>
</dbReference>
<dbReference type="Proteomes" id="UP000178510">
    <property type="component" value="Unassembled WGS sequence"/>
</dbReference>
<dbReference type="GO" id="GO:0006605">
    <property type="term" value="P:protein targeting"/>
    <property type="evidence" value="ECO:0007669"/>
    <property type="project" value="UniProtKB-UniRule"/>
</dbReference>
<comment type="subunit">
    <text evidence="9">Forms a complex with SecF. Part of the essential Sec protein translocation apparatus which comprises SecA, SecYEG and auxiliary proteins SecDF. Other proteins may also be involved.</text>
</comment>
<feature type="transmembrane region" description="Helical" evidence="9">
    <location>
        <begin position="313"/>
        <end position="333"/>
    </location>
</feature>
<feature type="transmembrane region" description="Helical" evidence="9">
    <location>
        <begin position="290"/>
        <end position="308"/>
    </location>
</feature>
<dbReference type="GO" id="GO:0015450">
    <property type="term" value="F:protein-transporting ATPase activity"/>
    <property type="evidence" value="ECO:0007669"/>
    <property type="project" value="InterPro"/>
</dbReference>